<name>A0A644XV28_9ZZZZ</name>
<reference evidence="1" key="1">
    <citation type="submission" date="2019-08" db="EMBL/GenBank/DDBJ databases">
        <authorList>
            <person name="Kucharzyk K."/>
            <person name="Murdoch R.W."/>
            <person name="Higgins S."/>
            <person name="Loffler F."/>
        </authorList>
    </citation>
    <scope>NUCLEOTIDE SEQUENCE</scope>
</reference>
<dbReference type="EMBL" id="VSSQ01003294">
    <property type="protein sequence ID" value="MPM20025.1"/>
    <property type="molecule type" value="Genomic_DNA"/>
</dbReference>
<sequence>MAEDPEGAGDEPVLDSVTLRVLVDQEANDRLPDSETYGWVQVFHGHSFVLRGVIGSRGSTSPVSHSWRSQV</sequence>
<accession>A0A644XV28</accession>
<dbReference type="AlphaFoldDB" id="A0A644XV28"/>
<organism evidence="1">
    <name type="scientific">bioreactor metagenome</name>
    <dbReference type="NCBI Taxonomy" id="1076179"/>
    <lineage>
        <taxon>unclassified sequences</taxon>
        <taxon>metagenomes</taxon>
        <taxon>ecological metagenomes</taxon>
    </lineage>
</organism>
<gene>
    <name evidence="1" type="ORF">SDC9_66452</name>
</gene>
<protein>
    <submittedName>
        <fullName evidence="1">Uncharacterized protein</fullName>
    </submittedName>
</protein>
<evidence type="ECO:0000313" key="1">
    <source>
        <dbReference type="EMBL" id="MPM20025.1"/>
    </source>
</evidence>
<comment type="caution">
    <text evidence="1">The sequence shown here is derived from an EMBL/GenBank/DDBJ whole genome shotgun (WGS) entry which is preliminary data.</text>
</comment>
<proteinExistence type="predicted"/>